<accession>A0A0A9BDQ2</accession>
<reference evidence="1" key="2">
    <citation type="journal article" date="2015" name="Data Brief">
        <title>Shoot transcriptome of the giant reed, Arundo donax.</title>
        <authorList>
            <person name="Barrero R.A."/>
            <person name="Guerrero F.D."/>
            <person name="Moolhuijzen P."/>
            <person name="Goolsby J.A."/>
            <person name="Tidwell J."/>
            <person name="Bellgard S.E."/>
            <person name="Bellgard M.I."/>
        </authorList>
    </citation>
    <scope>NUCLEOTIDE SEQUENCE</scope>
    <source>
        <tissue evidence="1">Shoot tissue taken approximately 20 cm above the soil surface</tissue>
    </source>
</reference>
<reference evidence="1" key="1">
    <citation type="submission" date="2014-09" db="EMBL/GenBank/DDBJ databases">
        <authorList>
            <person name="Magalhaes I.L.F."/>
            <person name="Oliveira U."/>
            <person name="Santos F.R."/>
            <person name="Vidigal T.H.D.A."/>
            <person name="Brescovit A.D."/>
            <person name="Santos A.J."/>
        </authorList>
    </citation>
    <scope>NUCLEOTIDE SEQUENCE</scope>
    <source>
        <tissue evidence="1">Shoot tissue taken approximately 20 cm above the soil surface</tissue>
    </source>
</reference>
<dbReference type="AlphaFoldDB" id="A0A0A9BDQ2"/>
<evidence type="ECO:0000313" key="1">
    <source>
        <dbReference type="EMBL" id="JAD59370.1"/>
    </source>
</evidence>
<dbReference type="EMBL" id="GBRH01238525">
    <property type="protein sequence ID" value="JAD59370.1"/>
    <property type="molecule type" value="Transcribed_RNA"/>
</dbReference>
<protein>
    <submittedName>
        <fullName evidence="1">Uncharacterized protein</fullName>
    </submittedName>
</protein>
<name>A0A0A9BDQ2_ARUDO</name>
<proteinExistence type="predicted"/>
<sequence>MCAEISFVLILCEYHQHSTVQTTQKFS</sequence>
<organism evidence="1">
    <name type="scientific">Arundo donax</name>
    <name type="common">Giant reed</name>
    <name type="synonym">Donax arundinaceus</name>
    <dbReference type="NCBI Taxonomy" id="35708"/>
    <lineage>
        <taxon>Eukaryota</taxon>
        <taxon>Viridiplantae</taxon>
        <taxon>Streptophyta</taxon>
        <taxon>Embryophyta</taxon>
        <taxon>Tracheophyta</taxon>
        <taxon>Spermatophyta</taxon>
        <taxon>Magnoliopsida</taxon>
        <taxon>Liliopsida</taxon>
        <taxon>Poales</taxon>
        <taxon>Poaceae</taxon>
        <taxon>PACMAD clade</taxon>
        <taxon>Arundinoideae</taxon>
        <taxon>Arundineae</taxon>
        <taxon>Arundo</taxon>
    </lineage>
</organism>